<evidence type="ECO:0000256" key="11">
    <source>
        <dbReference type="ARBA" id="ARBA00023204"/>
    </source>
</evidence>
<proteinExistence type="inferred from homology"/>
<dbReference type="PANTHER" id="PTHR33693:SF1">
    <property type="entry name" value="TYPE-4 URACIL-DNA GLYCOSYLASE"/>
    <property type="match status" value="1"/>
</dbReference>
<evidence type="ECO:0000256" key="7">
    <source>
        <dbReference type="ARBA" id="ARBA00022763"/>
    </source>
</evidence>
<evidence type="ECO:0000256" key="2">
    <source>
        <dbReference type="ARBA" id="ARBA00006521"/>
    </source>
</evidence>
<dbReference type="InterPro" id="IPR051536">
    <property type="entry name" value="UDG_Type-4/5"/>
</dbReference>
<dbReference type="InterPro" id="IPR005273">
    <property type="entry name" value="Ura-DNA_glyco_family4"/>
</dbReference>
<dbReference type="KEGG" id="cpat:CLPA_c01630"/>
<keyword evidence="7" id="KW-0227">DNA damage</keyword>
<comment type="similarity">
    <text evidence="2">Belongs to the uracil-DNA glycosylase (UDG) superfamily. Type 4 (UDGa) family.</text>
</comment>
<dbReference type="SMART" id="SM00986">
    <property type="entry name" value="UDG"/>
    <property type="match status" value="1"/>
</dbReference>
<evidence type="ECO:0000259" key="12">
    <source>
        <dbReference type="SMART" id="SM00986"/>
    </source>
</evidence>
<dbReference type="EMBL" id="CP009268">
    <property type="protein sequence ID" value="AJA50251.1"/>
    <property type="molecule type" value="Genomic_DNA"/>
</dbReference>
<comment type="catalytic activity">
    <reaction evidence="1">
        <text>Hydrolyzes single-stranded DNA or mismatched double-stranded DNA and polynucleotides, releasing free uracil.</text>
        <dbReference type="EC" id="3.2.2.27"/>
    </reaction>
</comment>
<dbReference type="GO" id="GO:0051539">
    <property type="term" value="F:4 iron, 4 sulfur cluster binding"/>
    <property type="evidence" value="ECO:0007669"/>
    <property type="project" value="UniProtKB-KW"/>
</dbReference>
<dbReference type="SUPFAM" id="SSF52141">
    <property type="entry name" value="Uracil-DNA glycosylase-like"/>
    <property type="match status" value="1"/>
</dbReference>
<dbReference type="eggNOG" id="COG1573">
    <property type="taxonomic scope" value="Bacteria"/>
</dbReference>
<evidence type="ECO:0000256" key="10">
    <source>
        <dbReference type="ARBA" id="ARBA00023014"/>
    </source>
</evidence>
<dbReference type="GO" id="GO:0006281">
    <property type="term" value="P:DNA repair"/>
    <property type="evidence" value="ECO:0007669"/>
    <property type="project" value="UniProtKB-KW"/>
</dbReference>
<name>A0A0H3J2X1_CLOPA</name>
<keyword evidence="16" id="KW-1185">Reference proteome</keyword>
<evidence type="ECO:0000313" key="16">
    <source>
        <dbReference type="Proteomes" id="UP000030905"/>
    </source>
</evidence>
<dbReference type="PANTHER" id="PTHR33693">
    <property type="entry name" value="TYPE-5 URACIL-DNA GLYCOSYLASE"/>
    <property type="match status" value="1"/>
</dbReference>
<evidence type="ECO:0000256" key="9">
    <source>
        <dbReference type="ARBA" id="ARBA00023004"/>
    </source>
</evidence>
<dbReference type="GeneID" id="93072419"/>
<reference evidence="14 15" key="3">
    <citation type="journal article" name="Genome Announc.">
        <title>Improved Draft Genome Sequence of Clostridium pasteurianum Strain ATCC 6013 (DSM 525) Using a Hybrid Next-Generation Sequencing Approach.</title>
        <authorList>
            <person name="Pyne M.E."/>
            <person name="Utturkar S."/>
            <person name="Brown S.D."/>
            <person name="Moo-Young M."/>
            <person name="Chung D.A."/>
            <person name="Chou C.P."/>
        </authorList>
    </citation>
    <scope>NUCLEOTIDE SEQUENCE [LARGE SCALE GENOMIC DNA]</scope>
    <source>
        <strain evidence="14 15">ATCC 6013</strain>
    </source>
</reference>
<evidence type="ECO:0000256" key="3">
    <source>
        <dbReference type="ARBA" id="ARBA00012030"/>
    </source>
</evidence>
<organism evidence="13 16">
    <name type="scientific">Clostridium pasteurianum DSM 525 = ATCC 6013</name>
    <dbReference type="NCBI Taxonomy" id="1262449"/>
    <lineage>
        <taxon>Bacteria</taxon>
        <taxon>Bacillati</taxon>
        <taxon>Bacillota</taxon>
        <taxon>Clostridia</taxon>
        <taxon>Eubacteriales</taxon>
        <taxon>Clostridiaceae</taxon>
        <taxon>Clostridium</taxon>
    </lineage>
</organism>
<evidence type="ECO:0000313" key="15">
    <source>
        <dbReference type="Proteomes" id="UP000028042"/>
    </source>
</evidence>
<evidence type="ECO:0000256" key="1">
    <source>
        <dbReference type="ARBA" id="ARBA00001400"/>
    </source>
</evidence>
<dbReference type="EMBL" id="JPGY02000001">
    <property type="protein sequence ID" value="KRU13736.1"/>
    <property type="molecule type" value="Genomic_DNA"/>
</dbReference>
<keyword evidence="10" id="KW-0411">Iron-sulfur</keyword>
<feature type="domain" description="Uracil-DNA glycosylase-like" evidence="12">
    <location>
        <begin position="28"/>
        <end position="199"/>
    </location>
</feature>
<dbReference type="EC" id="3.2.2.27" evidence="3"/>
<dbReference type="Proteomes" id="UP000028042">
    <property type="component" value="Unassembled WGS sequence"/>
</dbReference>
<evidence type="ECO:0000313" key="13">
    <source>
        <dbReference type="EMBL" id="AJA50251.1"/>
    </source>
</evidence>
<dbReference type="PATRIC" id="fig|1262449.3.peg.52"/>
<reference evidence="13 16" key="1">
    <citation type="journal article" date="2015" name="Genome Announc.">
        <title>Complete Genome Sequence of the Nitrogen-Fixing and Solvent-Producing Clostridium pasteurianum DSM 525.</title>
        <authorList>
            <person name="Poehlein A."/>
            <person name="Grosse-Honebrink A."/>
            <person name="Zhang Y."/>
            <person name="Minton N.P."/>
            <person name="Daniel R."/>
        </authorList>
    </citation>
    <scope>NUCLEOTIDE SEQUENCE [LARGE SCALE GENOMIC DNA]</scope>
    <source>
        <strain evidence="13">DSM 525</strain>
        <strain evidence="16">DSM 525 / ATCC 6013</strain>
    </source>
</reference>
<dbReference type="Pfam" id="PF03167">
    <property type="entry name" value="UDG"/>
    <property type="match status" value="1"/>
</dbReference>
<dbReference type="SMART" id="SM00987">
    <property type="entry name" value="UreE_C"/>
    <property type="match status" value="1"/>
</dbReference>
<gene>
    <name evidence="13" type="ORF">CLPA_c01630</name>
    <name evidence="14" type="ORF">CP6013_02984</name>
</gene>
<evidence type="ECO:0000256" key="5">
    <source>
        <dbReference type="ARBA" id="ARBA00022485"/>
    </source>
</evidence>
<protein>
    <recommendedName>
        <fullName evidence="4">Type-4 uracil-DNA glycosylase</fullName>
        <ecNumber evidence="3">3.2.2.27</ecNumber>
    </recommendedName>
</protein>
<accession>A0A0H3J2X1</accession>
<dbReference type="NCBIfam" id="TIGR00758">
    <property type="entry name" value="UDG_fam4"/>
    <property type="match status" value="1"/>
</dbReference>
<dbReference type="GO" id="GO:0004844">
    <property type="term" value="F:uracil DNA N-glycosylase activity"/>
    <property type="evidence" value="ECO:0007669"/>
    <property type="project" value="UniProtKB-EC"/>
</dbReference>
<keyword evidence="11" id="KW-0234">DNA repair</keyword>
<dbReference type="GO" id="GO:0046872">
    <property type="term" value="F:metal ion binding"/>
    <property type="evidence" value="ECO:0007669"/>
    <property type="project" value="UniProtKB-KW"/>
</dbReference>
<keyword evidence="6" id="KW-0479">Metal-binding</keyword>
<evidence type="ECO:0000256" key="8">
    <source>
        <dbReference type="ARBA" id="ARBA00022801"/>
    </source>
</evidence>
<dbReference type="Proteomes" id="UP000030905">
    <property type="component" value="Chromosome"/>
</dbReference>
<evidence type="ECO:0000256" key="6">
    <source>
        <dbReference type="ARBA" id="ARBA00022723"/>
    </source>
</evidence>
<sequence>MLRWKELKEEVNVCTKCELYKNKTNIVFGEGNIKAKLMFVGEAPGADEDRTGRPFVGRAGQLLTKALSALDIKRESDYYICNVCKCRPENNRTPVEEEAITCIPYLRNQVALVNPKIIVCLGAVSMKYVMQEAIKNNSDFLDDRERELWSEVLKTGIMKISRDRGKWVKIRNFNMMATFHPAALFRDESKKKLFWQDLKAMKEKMEEVNRD</sequence>
<dbReference type="InterPro" id="IPR036895">
    <property type="entry name" value="Uracil-DNA_glycosylase-like_sf"/>
</dbReference>
<dbReference type="RefSeq" id="WP_003440425.1">
    <property type="nucleotide sequence ID" value="NZ_ANZB01000001.1"/>
</dbReference>
<reference evidence="14" key="2">
    <citation type="submission" date="2015-10" db="EMBL/GenBank/DDBJ databases">
        <title>Improved Draft Genome Sequence of Clostridium pasteurianum Strain ATCC 6013 (DSM 525) Using a Hybrid Next-Generation Sequencing Approach.</title>
        <authorList>
            <person name="Pyne M.E."/>
            <person name="Utturkar S.M."/>
            <person name="Brown S.D."/>
            <person name="Moo-Young M."/>
            <person name="Chung D.A."/>
            <person name="Chou P.C."/>
        </authorList>
    </citation>
    <scope>NUCLEOTIDE SEQUENCE</scope>
    <source>
        <strain evidence="14">ATCC 6013</strain>
    </source>
</reference>
<keyword evidence="5" id="KW-0004">4Fe-4S</keyword>
<keyword evidence="8" id="KW-0378">Hydrolase</keyword>
<dbReference type="CDD" id="cd10030">
    <property type="entry name" value="UDG-F4_TTUDGA_SPO1dp_like"/>
    <property type="match status" value="1"/>
</dbReference>
<keyword evidence="9" id="KW-0408">Iron</keyword>
<dbReference type="KEGG" id="cpae:CPAST_c01630"/>
<dbReference type="Gene3D" id="3.40.470.10">
    <property type="entry name" value="Uracil-DNA glycosylase-like domain"/>
    <property type="match status" value="1"/>
</dbReference>
<dbReference type="InterPro" id="IPR005122">
    <property type="entry name" value="Uracil-DNA_glycosylase-like"/>
</dbReference>
<evidence type="ECO:0000256" key="4">
    <source>
        <dbReference type="ARBA" id="ARBA00019403"/>
    </source>
</evidence>
<evidence type="ECO:0000313" key="14">
    <source>
        <dbReference type="EMBL" id="KRU13736.1"/>
    </source>
</evidence>
<dbReference type="AlphaFoldDB" id="A0A0H3J2X1"/>